<evidence type="ECO:0000256" key="1">
    <source>
        <dbReference type="SAM" id="Coils"/>
    </source>
</evidence>
<evidence type="ECO:0000256" key="2">
    <source>
        <dbReference type="SAM" id="Phobius"/>
    </source>
</evidence>
<keyword evidence="2" id="KW-0472">Membrane</keyword>
<accession>A0A1F5G2T5</accession>
<dbReference type="SUPFAM" id="SSF58113">
    <property type="entry name" value="Apolipoprotein A-I"/>
    <property type="match status" value="1"/>
</dbReference>
<dbReference type="AlphaFoldDB" id="A0A1F5G2T5"/>
<keyword evidence="2" id="KW-0812">Transmembrane</keyword>
<feature type="transmembrane region" description="Helical" evidence="2">
    <location>
        <begin position="12"/>
        <end position="31"/>
    </location>
</feature>
<feature type="coiled-coil region" evidence="1">
    <location>
        <begin position="43"/>
        <end position="81"/>
    </location>
</feature>
<keyword evidence="2" id="KW-1133">Transmembrane helix</keyword>
<dbReference type="Proteomes" id="UP000176317">
    <property type="component" value="Unassembled WGS sequence"/>
</dbReference>
<dbReference type="EMBL" id="MFAT01000040">
    <property type="protein sequence ID" value="OGD86158.1"/>
    <property type="molecule type" value="Genomic_DNA"/>
</dbReference>
<keyword evidence="1" id="KW-0175">Coiled coil</keyword>
<dbReference type="Gene3D" id="1.20.120.20">
    <property type="entry name" value="Apolipoprotein"/>
    <property type="match status" value="1"/>
</dbReference>
<sequence>MNEHHDNLPAGGLATFLTGVIVGAALTYLFGTKSGQKIKAELIKEGAKALDNLKDEFEEHEEEVKEKLEEGSEEIKEKLTEGIEGVKEVTEHIPDHIENIQKKGRHFFFKKSKAES</sequence>
<evidence type="ECO:0000313" key="3">
    <source>
        <dbReference type="EMBL" id="OGD86158.1"/>
    </source>
</evidence>
<evidence type="ECO:0008006" key="5">
    <source>
        <dbReference type="Google" id="ProtNLM"/>
    </source>
</evidence>
<protein>
    <recommendedName>
        <fullName evidence="5">YtxH domain-containing protein</fullName>
    </recommendedName>
</protein>
<reference evidence="3 4" key="1">
    <citation type="journal article" date="2016" name="Nat. Commun.">
        <title>Thousands of microbial genomes shed light on interconnected biogeochemical processes in an aquifer system.</title>
        <authorList>
            <person name="Anantharaman K."/>
            <person name="Brown C.T."/>
            <person name="Hug L.A."/>
            <person name="Sharon I."/>
            <person name="Castelle C.J."/>
            <person name="Probst A.J."/>
            <person name="Thomas B.C."/>
            <person name="Singh A."/>
            <person name="Wilkins M.J."/>
            <person name="Karaoz U."/>
            <person name="Brodie E.L."/>
            <person name="Williams K.H."/>
            <person name="Hubbard S.S."/>
            <person name="Banfield J.F."/>
        </authorList>
    </citation>
    <scope>NUCLEOTIDE SEQUENCE [LARGE SCALE GENOMIC DNA]</scope>
</reference>
<dbReference type="Pfam" id="PF12732">
    <property type="entry name" value="YtxH"/>
    <property type="match status" value="1"/>
</dbReference>
<comment type="caution">
    <text evidence="3">The sequence shown here is derived from an EMBL/GenBank/DDBJ whole genome shotgun (WGS) entry which is preliminary data.</text>
</comment>
<name>A0A1F5G2T5_9BACT</name>
<evidence type="ECO:0000313" key="4">
    <source>
        <dbReference type="Proteomes" id="UP000176317"/>
    </source>
</evidence>
<gene>
    <name evidence="3" type="ORF">A2164_01620</name>
</gene>
<proteinExistence type="predicted"/>
<dbReference type="InterPro" id="IPR024623">
    <property type="entry name" value="YtxH"/>
</dbReference>
<organism evidence="3 4">
    <name type="scientific">Candidatus Curtissbacteria bacterium RBG_13_35_7</name>
    <dbReference type="NCBI Taxonomy" id="1797705"/>
    <lineage>
        <taxon>Bacteria</taxon>
        <taxon>Candidatus Curtissiibacteriota</taxon>
    </lineage>
</organism>